<name>A0AAU9KVX6_9STRA</name>
<protein>
    <submittedName>
        <fullName evidence="1">Uncharacterized protein</fullName>
    </submittedName>
</protein>
<reference evidence="1" key="1">
    <citation type="submission" date="2021-11" db="EMBL/GenBank/DDBJ databases">
        <authorList>
            <person name="Islam A."/>
            <person name="Islam S."/>
            <person name="Flora M.S."/>
            <person name="Rahman M."/>
            <person name="Ziaur R.M."/>
            <person name="Epstein J.H."/>
            <person name="Hassan M."/>
            <person name="Klassen M."/>
            <person name="Woodard K."/>
            <person name="Webb A."/>
            <person name="Webby R.J."/>
            <person name="El Zowalaty M.E."/>
        </authorList>
    </citation>
    <scope>NUCLEOTIDE SEQUENCE</scope>
    <source>
        <strain evidence="1">Pbs3</strain>
    </source>
</reference>
<dbReference type="EMBL" id="CAKKTJ010000168">
    <property type="protein sequence ID" value="CAH0477063.1"/>
    <property type="molecule type" value="Genomic_DNA"/>
</dbReference>
<accession>A0AAU9KVX6</accession>
<evidence type="ECO:0000313" key="1">
    <source>
        <dbReference type="EMBL" id="CAH0477063.1"/>
    </source>
</evidence>
<comment type="caution">
    <text evidence="1">The sequence shown here is derived from an EMBL/GenBank/DDBJ whole genome shotgun (WGS) entry which is preliminary data.</text>
</comment>
<dbReference type="AlphaFoldDB" id="A0AAU9KVX6"/>
<evidence type="ECO:0000313" key="2">
    <source>
        <dbReference type="Proteomes" id="UP001160483"/>
    </source>
</evidence>
<dbReference type="Proteomes" id="UP001160483">
    <property type="component" value="Unassembled WGS sequence"/>
</dbReference>
<sequence>MHYGAVDGITLDEAISTFKDAVDQIPSALHHVTDQFSSSSSTTQNIRFSTIQVMTPFGLGVVEDWRENTAVAANRFGDDALRYVDKKEVTRGAPMAREVTIHNAEEKRLELTERVILNYGLDESGLALANGVAKYGTALGDLVAAPIAIASILVDIGKEFYNYRKKHTERKELGVLSSTSERLMRREFRLKTGEVVVSRTTAAAGAGICTYGVASAMTMWAAVATGPFGIMAQLVLP</sequence>
<gene>
    <name evidence="1" type="ORF">PBS003_LOCUS3817</name>
</gene>
<organism evidence="1 2">
    <name type="scientific">Peronospora belbahrii</name>
    <dbReference type="NCBI Taxonomy" id="622444"/>
    <lineage>
        <taxon>Eukaryota</taxon>
        <taxon>Sar</taxon>
        <taxon>Stramenopiles</taxon>
        <taxon>Oomycota</taxon>
        <taxon>Peronosporomycetes</taxon>
        <taxon>Peronosporales</taxon>
        <taxon>Peronosporaceae</taxon>
        <taxon>Peronospora</taxon>
    </lineage>
</organism>
<proteinExistence type="predicted"/>